<dbReference type="AlphaFoldDB" id="A0A0F9CGT7"/>
<reference evidence="1" key="1">
    <citation type="journal article" date="2015" name="Nature">
        <title>Complex archaea that bridge the gap between prokaryotes and eukaryotes.</title>
        <authorList>
            <person name="Spang A."/>
            <person name="Saw J.H."/>
            <person name="Jorgensen S.L."/>
            <person name="Zaremba-Niedzwiedzka K."/>
            <person name="Martijn J."/>
            <person name="Lind A.E."/>
            <person name="van Eijk R."/>
            <person name="Schleper C."/>
            <person name="Guy L."/>
            <person name="Ettema T.J."/>
        </authorList>
    </citation>
    <scope>NUCLEOTIDE SEQUENCE</scope>
</reference>
<organism evidence="1">
    <name type="scientific">marine sediment metagenome</name>
    <dbReference type="NCBI Taxonomy" id="412755"/>
    <lineage>
        <taxon>unclassified sequences</taxon>
        <taxon>metagenomes</taxon>
        <taxon>ecological metagenomes</taxon>
    </lineage>
</organism>
<gene>
    <name evidence="1" type="ORF">LCGC14_2326800</name>
</gene>
<name>A0A0F9CGT7_9ZZZZ</name>
<sequence length="101" mass="11083">DFEIRTPAAEIVGIWFETDPEISSEETKEIFQGLFRQFEHVVEIPSSQPSFIRLGQRGVVVDGKLVGTCDELTLSIGSASPENLAHLESANTIGLIRINKG</sequence>
<proteinExistence type="predicted"/>
<feature type="non-terminal residue" evidence="1">
    <location>
        <position position="1"/>
    </location>
</feature>
<protein>
    <submittedName>
        <fullName evidence="1">Uncharacterized protein</fullName>
    </submittedName>
</protein>
<accession>A0A0F9CGT7</accession>
<evidence type="ECO:0000313" key="1">
    <source>
        <dbReference type="EMBL" id="KKL48304.1"/>
    </source>
</evidence>
<dbReference type="EMBL" id="LAZR01033359">
    <property type="protein sequence ID" value="KKL48304.1"/>
    <property type="molecule type" value="Genomic_DNA"/>
</dbReference>
<comment type="caution">
    <text evidence="1">The sequence shown here is derived from an EMBL/GenBank/DDBJ whole genome shotgun (WGS) entry which is preliminary data.</text>
</comment>